<evidence type="ECO:0008006" key="5">
    <source>
        <dbReference type="Google" id="ProtNLM"/>
    </source>
</evidence>
<evidence type="ECO:0000256" key="2">
    <source>
        <dbReference type="SAM" id="Phobius"/>
    </source>
</evidence>
<feature type="transmembrane region" description="Helical" evidence="2">
    <location>
        <begin position="43"/>
        <end position="63"/>
    </location>
</feature>
<sequence length="175" mass="19317">MSDETGTTATTRTPTPEGPRPEPLRFYGTTWVSHDGGYGWRRAATATGSLVAAVAGCLVLRFAYQGVEMADTGDFVNVLLVVMFAVCSAIAFRRTWVGFGKRHDPGTQQSLRSMMAIGFVGGLLAYFLRTFTEAPGEKLHRREYTEARAQYERRRETRTGNSATRGGGKKRKRKG</sequence>
<keyword evidence="4" id="KW-1185">Reference proteome</keyword>
<dbReference type="RefSeq" id="WP_077974135.1">
    <property type="nucleotide sequence ID" value="NZ_CP045178.1"/>
</dbReference>
<dbReference type="AlphaFoldDB" id="A0A1V4A040"/>
<dbReference type="STRING" id="83656.B1H18_32890"/>
<evidence type="ECO:0000256" key="1">
    <source>
        <dbReference type="SAM" id="MobiDB-lite"/>
    </source>
</evidence>
<feature type="region of interest" description="Disordered" evidence="1">
    <location>
        <begin position="143"/>
        <end position="175"/>
    </location>
</feature>
<gene>
    <name evidence="3" type="ORF">B1H18_32890</name>
</gene>
<organism evidence="3 4">
    <name type="scientific">Streptomyces tsukubensis</name>
    <dbReference type="NCBI Taxonomy" id="83656"/>
    <lineage>
        <taxon>Bacteria</taxon>
        <taxon>Bacillati</taxon>
        <taxon>Actinomycetota</taxon>
        <taxon>Actinomycetes</taxon>
        <taxon>Kitasatosporales</taxon>
        <taxon>Streptomycetaceae</taxon>
        <taxon>Streptomyces</taxon>
    </lineage>
</organism>
<dbReference type="Proteomes" id="UP000190539">
    <property type="component" value="Unassembled WGS sequence"/>
</dbReference>
<dbReference type="EMBL" id="MVFC01000051">
    <property type="protein sequence ID" value="OON71641.1"/>
    <property type="molecule type" value="Genomic_DNA"/>
</dbReference>
<keyword evidence="2" id="KW-0812">Transmembrane</keyword>
<proteinExistence type="predicted"/>
<dbReference type="OrthoDB" id="4329566at2"/>
<feature type="compositionally biased region" description="Low complexity" evidence="1">
    <location>
        <begin position="1"/>
        <end position="15"/>
    </location>
</feature>
<keyword evidence="2" id="KW-0472">Membrane</keyword>
<keyword evidence="2" id="KW-1133">Transmembrane helix</keyword>
<evidence type="ECO:0000313" key="4">
    <source>
        <dbReference type="Proteomes" id="UP000190539"/>
    </source>
</evidence>
<name>A0A1V4A040_9ACTN</name>
<feature type="compositionally biased region" description="Basic and acidic residues" evidence="1">
    <location>
        <begin position="143"/>
        <end position="158"/>
    </location>
</feature>
<feature type="region of interest" description="Disordered" evidence="1">
    <location>
        <begin position="1"/>
        <end position="23"/>
    </location>
</feature>
<protein>
    <recommendedName>
        <fullName evidence="5">EamA/RhaT family transporter</fullName>
    </recommendedName>
</protein>
<feature type="transmembrane region" description="Helical" evidence="2">
    <location>
        <begin position="75"/>
        <end position="93"/>
    </location>
</feature>
<feature type="transmembrane region" description="Helical" evidence="2">
    <location>
        <begin position="113"/>
        <end position="132"/>
    </location>
</feature>
<accession>A0A1V4A040</accession>
<evidence type="ECO:0000313" key="3">
    <source>
        <dbReference type="EMBL" id="OON71641.1"/>
    </source>
</evidence>
<reference evidence="3 4" key="1">
    <citation type="submission" date="2017-02" db="EMBL/GenBank/DDBJ databases">
        <title>Draft Genome Sequence of Streptomyces tsukubaensis F601, a Producer of the immunosuppressant tacrolimus FK506.</title>
        <authorList>
            <person name="Zong G."/>
            <person name="Zhong C."/>
            <person name="Fu J."/>
            <person name="Qin R."/>
            <person name="Cao G."/>
        </authorList>
    </citation>
    <scope>NUCLEOTIDE SEQUENCE [LARGE SCALE GENOMIC DNA]</scope>
    <source>
        <strain evidence="3 4">F601</strain>
    </source>
</reference>
<comment type="caution">
    <text evidence="3">The sequence shown here is derived from an EMBL/GenBank/DDBJ whole genome shotgun (WGS) entry which is preliminary data.</text>
</comment>